<dbReference type="OrthoDB" id="41501at2759"/>
<protein>
    <submittedName>
        <fullName evidence="1">Uncharacterized protein</fullName>
    </submittedName>
</protein>
<evidence type="ECO:0000313" key="1">
    <source>
        <dbReference type="EMBL" id="CAI3978482.1"/>
    </source>
</evidence>
<reference evidence="2" key="2">
    <citation type="submission" date="2024-04" db="EMBL/GenBank/DDBJ databases">
        <authorList>
            <person name="Chen Y."/>
            <person name="Shah S."/>
            <person name="Dougan E. K."/>
            <person name="Thang M."/>
            <person name="Chan C."/>
        </authorList>
    </citation>
    <scope>NUCLEOTIDE SEQUENCE [LARGE SCALE GENOMIC DNA]</scope>
</reference>
<dbReference type="Proteomes" id="UP001152797">
    <property type="component" value="Unassembled WGS sequence"/>
</dbReference>
<dbReference type="EMBL" id="CAMXCT020000414">
    <property type="protein sequence ID" value="CAL1131857.1"/>
    <property type="molecule type" value="Genomic_DNA"/>
</dbReference>
<dbReference type="InterPro" id="IPR010865">
    <property type="entry name" value="DUF1499"/>
</dbReference>
<proteinExistence type="predicted"/>
<keyword evidence="3" id="KW-1185">Reference proteome</keyword>
<dbReference type="PANTHER" id="PTHR34801">
    <property type="entry name" value="EXPRESSED PROTEIN"/>
    <property type="match status" value="1"/>
</dbReference>
<dbReference type="PANTHER" id="PTHR34801:SF6">
    <property type="entry name" value="SLL1620 PROTEIN"/>
    <property type="match status" value="1"/>
</dbReference>
<dbReference type="EMBL" id="CAMXCT010000414">
    <property type="protein sequence ID" value="CAI3978482.1"/>
    <property type="molecule type" value="Genomic_DNA"/>
</dbReference>
<dbReference type="AlphaFoldDB" id="A0A9P1BRX9"/>
<evidence type="ECO:0000313" key="3">
    <source>
        <dbReference type="Proteomes" id="UP001152797"/>
    </source>
</evidence>
<organism evidence="1">
    <name type="scientific">Cladocopium goreaui</name>
    <dbReference type="NCBI Taxonomy" id="2562237"/>
    <lineage>
        <taxon>Eukaryota</taxon>
        <taxon>Sar</taxon>
        <taxon>Alveolata</taxon>
        <taxon>Dinophyceae</taxon>
        <taxon>Suessiales</taxon>
        <taxon>Symbiodiniaceae</taxon>
        <taxon>Cladocopium</taxon>
    </lineage>
</organism>
<name>A0A9P1BRX9_9DINO</name>
<dbReference type="EMBL" id="CAMXCT030000414">
    <property type="protein sequence ID" value="CAL4765794.1"/>
    <property type="molecule type" value="Genomic_DNA"/>
</dbReference>
<accession>A0A9P1BRX9</accession>
<sequence length="298" mass="32674">MPAMVGTRRRGTEVRGGWLALVLAGVACCSTGQLCWIAGGRRELIAGAVAGGIFAPTAANAFQNAVYQVERSLNDAKKPGPQPPDLGLLEREYLVNPADTLDKSMLEKKGESGILKECGPRANCFSTTYTDVVDKGFHDLTPWRFKGKTPDQAMQEVADVIAAYPPGQSGIDGGGYKVTQIEPNYLYIIFESLKRGHRDDVEFAVIPGTPNDAREGGLYVRSASRQGTYDFGVNAVRLNRIAKDLMAKGGWDIRMIDAKTHPRYWSQNCFGGDMGRKAPIVVRKQFPEFCKEFPPREP</sequence>
<reference evidence="1" key="1">
    <citation type="submission" date="2022-10" db="EMBL/GenBank/DDBJ databases">
        <authorList>
            <person name="Chen Y."/>
            <person name="Dougan E. K."/>
            <person name="Chan C."/>
            <person name="Rhodes N."/>
            <person name="Thang M."/>
        </authorList>
    </citation>
    <scope>NUCLEOTIDE SEQUENCE</scope>
</reference>
<dbReference type="Pfam" id="PF07386">
    <property type="entry name" value="DUF1499"/>
    <property type="match status" value="1"/>
</dbReference>
<evidence type="ECO:0000313" key="2">
    <source>
        <dbReference type="EMBL" id="CAL1131857.1"/>
    </source>
</evidence>
<gene>
    <name evidence="1" type="ORF">C1SCF055_LOCUS6532</name>
</gene>
<comment type="caution">
    <text evidence="1">The sequence shown here is derived from an EMBL/GenBank/DDBJ whole genome shotgun (WGS) entry which is preliminary data.</text>
</comment>